<dbReference type="GeneID" id="63996981"/>
<dbReference type="CDD" id="cd00077">
    <property type="entry name" value="HDc"/>
    <property type="match status" value="1"/>
</dbReference>
<name>A0A8B4S9N8_COMTE</name>
<accession>A0A8B4S9N8</accession>
<dbReference type="PANTHER" id="PTHR43155:SF2">
    <property type="entry name" value="CYCLIC DI-GMP PHOSPHODIESTERASE PA4108"/>
    <property type="match status" value="1"/>
</dbReference>
<reference evidence="2 3" key="1">
    <citation type="submission" date="2018-06" db="EMBL/GenBank/DDBJ databases">
        <authorList>
            <consortium name="Pathogen Informatics"/>
            <person name="Doyle S."/>
        </authorList>
    </citation>
    <scope>NUCLEOTIDE SEQUENCE [LARGE SCALE GENOMIC DNA]</scope>
    <source>
        <strain evidence="2 3">NCTC10698</strain>
    </source>
</reference>
<dbReference type="RefSeq" id="WP_034348874.1">
    <property type="nucleotide sequence ID" value="NZ_BBJZ01000003.1"/>
</dbReference>
<protein>
    <submittedName>
        <fullName evidence="2">Cyclic di-GMP phosphodiesterase response regulator RpfG</fullName>
        <ecNumber evidence="2">3.1.4.52</ecNumber>
    </submittedName>
</protein>
<dbReference type="InterPro" id="IPR006675">
    <property type="entry name" value="HDIG_dom"/>
</dbReference>
<keyword evidence="3" id="KW-1185">Reference proteome</keyword>
<dbReference type="SUPFAM" id="SSF109604">
    <property type="entry name" value="HD-domain/PDEase-like"/>
    <property type="match status" value="1"/>
</dbReference>
<dbReference type="EC" id="3.1.4.52" evidence="2"/>
<dbReference type="EMBL" id="UFXL01000001">
    <property type="protein sequence ID" value="SUY79974.1"/>
    <property type="molecule type" value="Genomic_DNA"/>
</dbReference>
<evidence type="ECO:0000313" key="3">
    <source>
        <dbReference type="Proteomes" id="UP000255070"/>
    </source>
</evidence>
<dbReference type="SMART" id="SM00471">
    <property type="entry name" value="HDc"/>
    <property type="match status" value="1"/>
</dbReference>
<dbReference type="GO" id="GO:0071111">
    <property type="term" value="F:cyclic-guanylate-specific phosphodiesterase activity"/>
    <property type="evidence" value="ECO:0007669"/>
    <property type="project" value="UniProtKB-EC"/>
</dbReference>
<dbReference type="PROSITE" id="PS51832">
    <property type="entry name" value="HD_GYP"/>
    <property type="match status" value="1"/>
</dbReference>
<dbReference type="InterPro" id="IPR037522">
    <property type="entry name" value="HD_GYP_dom"/>
</dbReference>
<comment type="caution">
    <text evidence="2">The sequence shown here is derived from an EMBL/GenBank/DDBJ whole genome shotgun (WGS) entry which is preliminary data.</text>
</comment>
<organism evidence="2 3">
    <name type="scientific">Comamonas testosteroni</name>
    <name type="common">Pseudomonas testosteroni</name>
    <dbReference type="NCBI Taxonomy" id="285"/>
    <lineage>
        <taxon>Bacteria</taxon>
        <taxon>Pseudomonadati</taxon>
        <taxon>Pseudomonadota</taxon>
        <taxon>Betaproteobacteria</taxon>
        <taxon>Burkholderiales</taxon>
        <taxon>Comamonadaceae</taxon>
        <taxon>Comamonas</taxon>
    </lineage>
</organism>
<dbReference type="AlphaFoldDB" id="A0A8B4S9N8"/>
<feature type="domain" description="HD-GYP" evidence="1">
    <location>
        <begin position="133"/>
        <end position="330"/>
    </location>
</feature>
<dbReference type="InterPro" id="IPR021812">
    <property type="entry name" value="DUF3391"/>
</dbReference>
<dbReference type="PANTHER" id="PTHR43155">
    <property type="entry name" value="CYCLIC DI-GMP PHOSPHODIESTERASE PA4108-RELATED"/>
    <property type="match status" value="1"/>
</dbReference>
<dbReference type="Pfam" id="PF13487">
    <property type="entry name" value="HD_5"/>
    <property type="match status" value="1"/>
</dbReference>
<dbReference type="Pfam" id="PF11871">
    <property type="entry name" value="DUF3391"/>
    <property type="match status" value="1"/>
</dbReference>
<dbReference type="InterPro" id="IPR003607">
    <property type="entry name" value="HD/PDEase_dom"/>
</dbReference>
<dbReference type="Gene3D" id="1.10.3210.10">
    <property type="entry name" value="Hypothetical protein af1432"/>
    <property type="match status" value="1"/>
</dbReference>
<dbReference type="NCBIfam" id="TIGR00277">
    <property type="entry name" value="HDIG"/>
    <property type="match status" value="1"/>
</dbReference>
<proteinExistence type="predicted"/>
<dbReference type="Proteomes" id="UP000255070">
    <property type="component" value="Unassembled WGS sequence"/>
</dbReference>
<gene>
    <name evidence="2" type="primary">rpfG_3</name>
    <name evidence="2" type="ORF">NCTC10698_04922</name>
</gene>
<evidence type="ECO:0000259" key="1">
    <source>
        <dbReference type="PROSITE" id="PS51832"/>
    </source>
</evidence>
<evidence type="ECO:0000313" key="2">
    <source>
        <dbReference type="EMBL" id="SUY79974.1"/>
    </source>
</evidence>
<sequence length="404" mass="45248">MLKRVDVEHLRPGMFVHEFCGSWMEHPFLRASLLLDQPRDLERLLATTIRQVWIDTGRGADIAPDITPAEVSESPVDEAVPCSPARLTRTSVELQQAHQIIGQARDVLKTMFNDVRLGRPLDLPASSLLVDEMAESIKRNPHALISLARLKTADSYSYMHSIAVCALMIGLALRMGLDEHQVHLAGIAGLLHDIGKSKVPIEVLNKPGPLDAEEWVIMKSHPRWGYELLRPQGLDDAVTDACLHHHEKVDGTGYPDGLKQDDISLMARMTAVCDVYDAITSDRPYKQGWHPAIALQRMAQWAPHHFDKAIFEQFVQTVGIYPLGSLVRLQSQHLAVVLDVSPTCLLTPKVRRFYCLSQQRRITPEILDLACPHANDSIVGREDPADWPFRNLNELWNPATAAQP</sequence>
<keyword evidence="2" id="KW-0378">Hydrolase</keyword>